<evidence type="ECO:0000313" key="3">
    <source>
        <dbReference type="EMBL" id="MBR7676184.1"/>
    </source>
</evidence>
<comment type="caution">
    <text evidence="3">The sequence shown here is derived from an EMBL/GenBank/DDBJ whole genome shotgun (WGS) entry which is preliminary data.</text>
</comment>
<reference evidence="3" key="1">
    <citation type="submission" date="2021-04" db="EMBL/GenBank/DDBJ databases">
        <title>Sequencing of actinobacteria type strains.</title>
        <authorList>
            <person name="Nguyen G.-S."/>
            <person name="Wentzel A."/>
        </authorList>
    </citation>
    <scope>NUCLEOTIDE SEQUENCE</scope>
    <source>
        <strain evidence="3">DSM 42095</strain>
    </source>
</reference>
<dbReference type="Proteomes" id="UP000675554">
    <property type="component" value="Unassembled WGS sequence"/>
</dbReference>
<protein>
    <submittedName>
        <fullName evidence="3">Uncharacterized protein</fullName>
    </submittedName>
</protein>
<organism evidence="3 4">
    <name type="scientific">Streptomyces daliensis</name>
    <dbReference type="NCBI Taxonomy" id="299421"/>
    <lineage>
        <taxon>Bacteria</taxon>
        <taxon>Bacillati</taxon>
        <taxon>Actinomycetota</taxon>
        <taxon>Actinomycetes</taxon>
        <taxon>Kitasatosporales</taxon>
        <taxon>Streptomycetaceae</taxon>
        <taxon>Streptomyces</taxon>
    </lineage>
</organism>
<feature type="region of interest" description="Disordered" evidence="1">
    <location>
        <begin position="163"/>
        <end position="216"/>
    </location>
</feature>
<evidence type="ECO:0000313" key="4">
    <source>
        <dbReference type="Proteomes" id="UP000675554"/>
    </source>
</evidence>
<proteinExistence type="predicted"/>
<keyword evidence="4" id="KW-1185">Reference proteome</keyword>
<feature type="compositionally biased region" description="Basic and acidic residues" evidence="1">
    <location>
        <begin position="183"/>
        <end position="207"/>
    </location>
</feature>
<feature type="compositionally biased region" description="Low complexity" evidence="1">
    <location>
        <begin position="65"/>
        <end position="76"/>
    </location>
</feature>
<dbReference type="AlphaFoldDB" id="A0A8T4J3M3"/>
<feature type="region of interest" description="Disordered" evidence="1">
    <location>
        <begin position="35"/>
        <end position="125"/>
    </location>
</feature>
<feature type="signal peptide" evidence="2">
    <location>
        <begin position="1"/>
        <end position="28"/>
    </location>
</feature>
<gene>
    <name evidence="3" type="ORF">KDA82_24875</name>
</gene>
<evidence type="ECO:0000256" key="2">
    <source>
        <dbReference type="SAM" id="SignalP"/>
    </source>
</evidence>
<name>A0A8T4J3M3_9ACTN</name>
<accession>A0A8T4J3M3</accession>
<feature type="compositionally biased region" description="Low complexity" evidence="1">
    <location>
        <begin position="35"/>
        <end position="50"/>
    </location>
</feature>
<keyword evidence="2" id="KW-0732">Signal</keyword>
<feature type="compositionally biased region" description="Gly residues" evidence="1">
    <location>
        <begin position="87"/>
        <end position="100"/>
    </location>
</feature>
<dbReference type="EMBL" id="JAGSMN010000611">
    <property type="protein sequence ID" value="MBR7676184.1"/>
    <property type="molecule type" value="Genomic_DNA"/>
</dbReference>
<feature type="chain" id="PRO_5038362233" evidence="2">
    <location>
        <begin position="29"/>
        <end position="238"/>
    </location>
</feature>
<evidence type="ECO:0000256" key="1">
    <source>
        <dbReference type="SAM" id="MobiDB-lite"/>
    </source>
</evidence>
<sequence length="238" mass="23727">MHEPQQCASQQRGARLRLIALASTVALAAALPLAAATAGPAPSSGASSSGDPEVSAPPSSPPDASPASLSSSRTPARGAGEPDGARGAQGGAQRPGGDVDGAGESAGEETVTECGPELASPDGVEAQTCVVSEGGEIWARSYYRNATNGPLSGVLTLMRPDGSSVQVPCELDGASDEPGICETPRERTREGVRDARGAERAGKRGREGGGPAYSAVLEIGSPDGERLLLRSGSNSSAP</sequence>